<protein>
    <submittedName>
        <fullName evidence="1">Uncharacterized protein</fullName>
    </submittedName>
</protein>
<dbReference type="GO" id="GO:0031146">
    <property type="term" value="P:SCF-dependent proteasomal ubiquitin-dependent protein catabolic process"/>
    <property type="evidence" value="ECO:0007669"/>
    <property type="project" value="TreeGrafter"/>
</dbReference>
<proteinExistence type="predicted"/>
<dbReference type="InParanoid" id="A0A6C2YPV9"/>
<dbReference type="InterPro" id="IPR032675">
    <property type="entry name" value="LRR_dom_sf"/>
</dbReference>
<dbReference type="SMART" id="SM00367">
    <property type="entry name" value="LRR_CC"/>
    <property type="match status" value="5"/>
</dbReference>
<dbReference type="Gene3D" id="3.80.10.10">
    <property type="entry name" value="Ribonuclease Inhibitor"/>
    <property type="match status" value="2"/>
</dbReference>
<accession>A0A6C2YPV9</accession>
<evidence type="ECO:0000313" key="2">
    <source>
        <dbReference type="Proteomes" id="UP000464378"/>
    </source>
</evidence>
<dbReference type="RefSeq" id="WP_162658043.1">
    <property type="nucleotide sequence ID" value="NZ_LR593887.1"/>
</dbReference>
<name>A0A6C2YPV9_9BACT</name>
<dbReference type="EMBL" id="LR586016">
    <property type="protein sequence ID" value="VIP02922.1"/>
    <property type="molecule type" value="Genomic_DNA"/>
</dbReference>
<reference evidence="1" key="1">
    <citation type="submission" date="2019-04" db="EMBL/GenBank/DDBJ databases">
        <authorList>
            <consortium name="Science for Life Laboratories"/>
        </authorList>
    </citation>
    <scope>NUCLEOTIDE SEQUENCE</scope>
    <source>
        <strain evidence="1">MBLW1</strain>
    </source>
</reference>
<dbReference type="InterPro" id="IPR006553">
    <property type="entry name" value="Leu-rich_rpt_Cys-con_subtyp"/>
</dbReference>
<dbReference type="AlphaFoldDB" id="A0A6C2YPV9"/>
<dbReference type="KEGG" id="tim:GMBLW1_10380"/>
<keyword evidence="2" id="KW-1185">Reference proteome</keyword>
<organism evidence="1">
    <name type="scientific">Tuwongella immobilis</name>
    <dbReference type="NCBI Taxonomy" id="692036"/>
    <lineage>
        <taxon>Bacteria</taxon>
        <taxon>Pseudomonadati</taxon>
        <taxon>Planctomycetota</taxon>
        <taxon>Planctomycetia</taxon>
        <taxon>Gemmatales</taxon>
        <taxon>Gemmataceae</taxon>
        <taxon>Tuwongella</taxon>
    </lineage>
</organism>
<dbReference type="EMBL" id="LR593887">
    <property type="protein sequence ID" value="VTS02854.1"/>
    <property type="molecule type" value="Genomic_DNA"/>
</dbReference>
<gene>
    <name evidence="1" type="ORF">GMBLW1_10380</name>
</gene>
<dbReference type="GO" id="GO:0019005">
    <property type="term" value="C:SCF ubiquitin ligase complex"/>
    <property type="evidence" value="ECO:0007669"/>
    <property type="project" value="TreeGrafter"/>
</dbReference>
<evidence type="ECO:0000313" key="1">
    <source>
        <dbReference type="EMBL" id="VIP02922.1"/>
    </source>
</evidence>
<dbReference type="PANTHER" id="PTHR13318">
    <property type="entry name" value="PARTNER OF PAIRED, ISOFORM B-RELATED"/>
    <property type="match status" value="1"/>
</dbReference>
<dbReference type="SUPFAM" id="SSF52047">
    <property type="entry name" value="RNI-like"/>
    <property type="match status" value="1"/>
</dbReference>
<dbReference type="Proteomes" id="UP000464378">
    <property type="component" value="Chromosome"/>
</dbReference>
<sequence length="430" mass="49060">MTQSPPDHQLPKSTFGDLLTGLMLPPHHHPQSLLVLADWLEEHDDHRSEVIRLSCHEDADTPAVAVKIHHWLHAHSQSFQDYPWWPFEPTMDQGKLKVQSNPSVLQRWLTQGVYPLLPTIWMLVNRDHHDDLAEIFSTVAKRGDLHLGLSLVENHPNLHALLTQPVNPLRRLHLGSLQLSRDNHAAWMTAMPHLEHLQYSWMHSLSDLHVSAWRQLQHLHRLEIIGCPNLADDAFRAFAELPHLRSLRLNSCHGLTDLGMPGILEIHGLEHLDLSDVRNLTAQGLLNLPRLRALTSLRLGWATEGGVRLLRRISQMTHLRTLSLHHWAGPLPVWFFEELAKWPQLKFVDLCGCPQLSDDAVLALCRSQSLQSLDLANCRGLTDETLRGLESTPTLEWLDTQNCSAMSSRGRQRLRRALPAITLLTARQRR</sequence>